<dbReference type="Proteomes" id="UP000030645">
    <property type="component" value="Unassembled WGS sequence"/>
</dbReference>
<dbReference type="STRING" id="981085.W9RMU7"/>
<name>W9RMU7_9ROSA</name>
<dbReference type="Pfam" id="PF05627">
    <property type="entry name" value="AvrRpt-cleavage"/>
    <property type="match status" value="2"/>
</dbReference>
<dbReference type="AlphaFoldDB" id="W9RMU7"/>
<dbReference type="GO" id="GO:0005886">
    <property type="term" value="C:plasma membrane"/>
    <property type="evidence" value="ECO:0007669"/>
    <property type="project" value="TreeGrafter"/>
</dbReference>
<accession>W9RMU7</accession>
<evidence type="ECO:0000256" key="1">
    <source>
        <dbReference type="SAM" id="MobiDB-lite"/>
    </source>
</evidence>
<evidence type="ECO:0000256" key="2">
    <source>
        <dbReference type="SAM" id="Phobius"/>
    </source>
</evidence>
<feature type="compositionally biased region" description="Low complexity" evidence="1">
    <location>
        <begin position="64"/>
        <end position="78"/>
    </location>
</feature>
<feature type="domain" description="RIN4 pathogenic type III effector avirulence factor Avr cleavage site" evidence="3">
    <location>
        <begin position="4"/>
        <end position="33"/>
    </location>
</feature>
<keyword evidence="2" id="KW-1133">Transmembrane helix</keyword>
<dbReference type="PANTHER" id="PTHR33159">
    <property type="entry name" value="RPM1-INTERACTING PROTEIN 4 (RIN4) FAMILY PROTEIN"/>
    <property type="match status" value="1"/>
</dbReference>
<keyword evidence="2" id="KW-0472">Membrane</keyword>
<keyword evidence="5" id="KW-1185">Reference proteome</keyword>
<dbReference type="eggNOG" id="ENOG502S0YN">
    <property type="taxonomic scope" value="Eukaryota"/>
</dbReference>
<dbReference type="InterPro" id="IPR040387">
    <property type="entry name" value="RIN4/NOI4"/>
</dbReference>
<sequence>MWQQRSHVPKFGNWENEENVPYTAYFDKARKGRTGTTMINPNDPEDNPDILSDYSSSADTSLTKKNGGPKPAEPGAGAVRSAHERQRSKEDSELRQFANAPANHNNLGRRTSYDLTNQRQGGGGRGAVSGDTQRRPARHSTGSDQSIEKSPLHRHARATGRDSPSWEGKSSYEGGTPGRSRLRPRGDETPDHGAAVPKFGEWDETNPASADGFTHIFNKVREERQIGAGRVGTPEPPYHHSRKPVQDDSAKMIVPRFVIPNFCSHGRCTYFWTSTFYNPLFLISHYYFLFFQGCCFGWFRK</sequence>
<keyword evidence="2" id="KW-0812">Transmembrane</keyword>
<feature type="transmembrane region" description="Helical" evidence="2">
    <location>
        <begin position="276"/>
        <end position="299"/>
    </location>
</feature>
<reference evidence="5" key="1">
    <citation type="submission" date="2013-01" db="EMBL/GenBank/DDBJ databases">
        <title>Draft Genome Sequence of a Mulberry Tree, Morus notabilis C.K. Schneid.</title>
        <authorList>
            <person name="He N."/>
            <person name="Zhao S."/>
        </authorList>
    </citation>
    <scope>NUCLEOTIDE SEQUENCE</scope>
</reference>
<evidence type="ECO:0000313" key="5">
    <source>
        <dbReference type="Proteomes" id="UP000030645"/>
    </source>
</evidence>
<feature type="compositionally biased region" description="Basic and acidic residues" evidence="1">
    <location>
        <begin position="81"/>
        <end position="94"/>
    </location>
</feature>
<dbReference type="PANTHER" id="PTHR33159:SF6">
    <property type="entry name" value="RPM1-INTERACTING PROTEIN 4"/>
    <property type="match status" value="1"/>
</dbReference>
<feature type="region of interest" description="Disordered" evidence="1">
    <location>
        <begin position="30"/>
        <end position="204"/>
    </location>
</feature>
<evidence type="ECO:0000259" key="3">
    <source>
        <dbReference type="Pfam" id="PF05627"/>
    </source>
</evidence>
<feature type="compositionally biased region" description="Polar residues" evidence="1">
    <location>
        <begin position="53"/>
        <end position="63"/>
    </location>
</feature>
<proteinExistence type="predicted"/>
<evidence type="ECO:0000313" key="4">
    <source>
        <dbReference type="EMBL" id="EXB99114.1"/>
    </source>
</evidence>
<feature type="domain" description="RIN4 pathogenic type III effector avirulence factor Avr cleavage site" evidence="3">
    <location>
        <begin position="192"/>
        <end position="225"/>
    </location>
</feature>
<gene>
    <name evidence="4" type="ORF">L484_007022</name>
</gene>
<organism evidence="4 5">
    <name type="scientific">Morus notabilis</name>
    <dbReference type="NCBI Taxonomy" id="981085"/>
    <lineage>
        <taxon>Eukaryota</taxon>
        <taxon>Viridiplantae</taxon>
        <taxon>Streptophyta</taxon>
        <taxon>Embryophyta</taxon>
        <taxon>Tracheophyta</taxon>
        <taxon>Spermatophyta</taxon>
        <taxon>Magnoliopsida</taxon>
        <taxon>eudicotyledons</taxon>
        <taxon>Gunneridae</taxon>
        <taxon>Pentapetalae</taxon>
        <taxon>rosids</taxon>
        <taxon>fabids</taxon>
        <taxon>Rosales</taxon>
        <taxon>Moraceae</taxon>
        <taxon>Moreae</taxon>
        <taxon>Morus</taxon>
    </lineage>
</organism>
<protein>
    <recommendedName>
        <fullName evidence="3">RIN4 pathogenic type III effector avirulence factor Avr cleavage site domain-containing protein</fullName>
    </recommendedName>
</protein>
<dbReference type="InterPro" id="IPR008700">
    <property type="entry name" value="TypeIII_avirulence_cleave"/>
</dbReference>
<feature type="compositionally biased region" description="Polar residues" evidence="1">
    <location>
        <begin position="102"/>
        <end position="117"/>
    </location>
</feature>
<dbReference type="EMBL" id="KE345297">
    <property type="protein sequence ID" value="EXB99114.1"/>
    <property type="molecule type" value="Genomic_DNA"/>
</dbReference>